<feature type="coiled-coil region" evidence="9">
    <location>
        <begin position="130"/>
        <end position="157"/>
    </location>
</feature>
<reference evidence="12 13" key="1">
    <citation type="submission" date="2021-01" db="EMBL/GenBank/DDBJ databases">
        <title>Whole genome shotgun sequence of Actinoplanes couchii NBRC 106145.</title>
        <authorList>
            <person name="Komaki H."/>
            <person name="Tamura T."/>
        </authorList>
    </citation>
    <scope>NUCLEOTIDE SEQUENCE [LARGE SCALE GENOMIC DNA]</scope>
    <source>
        <strain evidence="12 13">NBRC 106145</strain>
    </source>
</reference>
<evidence type="ECO:0000313" key="13">
    <source>
        <dbReference type="Proteomes" id="UP000612282"/>
    </source>
</evidence>
<feature type="transmembrane region" description="Helical" evidence="10">
    <location>
        <begin position="51"/>
        <end position="76"/>
    </location>
</feature>
<keyword evidence="10" id="KW-1133">Transmembrane helix</keyword>
<evidence type="ECO:0000256" key="5">
    <source>
        <dbReference type="ARBA" id="ARBA00022741"/>
    </source>
</evidence>
<keyword evidence="4" id="KW-0808">Transferase</keyword>
<dbReference type="Gene3D" id="1.20.5.1930">
    <property type="match status" value="1"/>
</dbReference>
<dbReference type="CDD" id="cd16917">
    <property type="entry name" value="HATPase_UhpB-NarQ-NarX-like"/>
    <property type="match status" value="1"/>
</dbReference>
<dbReference type="InterPro" id="IPR036890">
    <property type="entry name" value="HATPase_C_sf"/>
</dbReference>
<evidence type="ECO:0000256" key="2">
    <source>
        <dbReference type="ARBA" id="ARBA00012438"/>
    </source>
</evidence>
<keyword evidence="10" id="KW-0812">Transmembrane</keyword>
<evidence type="ECO:0000256" key="10">
    <source>
        <dbReference type="SAM" id="Phobius"/>
    </source>
</evidence>
<dbReference type="EMBL" id="BOMG01000114">
    <property type="protein sequence ID" value="GID60806.1"/>
    <property type="molecule type" value="Genomic_DNA"/>
</dbReference>
<keyword evidence="3" id="KW-0597">Phosphoprotein</keyword>
<gene>
    <name evidence="12" type="ORF">Aco03nite_092100</name>
</gene>
<proteinExistence type="predicted"/>
<dbReference type="PANTHER" id="PTHR24421:SF10">
    <property type="entry name" value="NITRATE_NITRITE SENSOR PROTEIN NARQ"/>
    <property type="match status" value="1"/>
</dbReference>
<comment type="caution">
    <text evidence="12">The sequence shown here is derived from an EMBL/GenBank/DDBJ whole genome shotgun (WGS) entry which is preliminary data.</text>
</comment>
<evidence type="ECO:0000256" key="7">
    <source>
        <dbReference type="ARBA" id="ARBA00022840"/>
    </source>
</evidence>
<dbReference type="SUPFAM" id="SSF55874">
    <property type="entry name" value="ATPase domain of HSP90 chaperone/DNA topoisomerase II/histidine kinase"/>
    <property type="match status" value="1"/>
</dbReference>
<accession>A0ABQ3XQL7</accession>
<dbReference type="GO" id="GO:0016301">
    <property type="term" value="F:kinase activity"/>
    <property type="evidence" value="ECO:0007669"/>
    <property type="project" value="UniProtKB-KW"/>
</dbReference>
<feature type="domain" description="Signal transduction histidine kinase subgroup 3 dimerisation and phosphoacceptor" evidence="11">
    <location>
        <begin position="166"/>
        <end position="229"/>
    </location>
</feature>
<keyword evidence="5" id="KW-0547">Nucleotide-binding</keyword>
<name>A0ABQ3XQL7_9ACTN</name>
<sequence>MRYRTVLIEAALIAAAALDTFVNMWSDAPVSIALGVVACVVLPLRHRFPRTVFALTLPAALLEAALVAPFVALYVLSTRVRDRRWLAGCAVLFAIASAAPSPFDTEATSASDTLVYLAYGLATAAVPVLLGQLVLTRRELSRRIEEIEEAKEHERVLHAQAILAQERAQLAREMHDVVSHQVSLIAVQAGALQVASGEAATREAARTIRTLSVGTLEELRTMVTLLRASGATELSPQPTLADLRTLVGASGIEAKLIGEPAPTVGTPGQRAIYRTVQEALTNVRKHAPGAAATVELWHSGPHTGVTITNTRPPRPALPLPGAGQGLVGLHERACLLNGALESGPTEDGGYRVHMTLPLT</sequence>
<feature type="transmembrane region" description="Helical" evidence="10">
    <location>
        <begin position="115"/>
        <end position="135"/>
    </location>
</feature>
<keyword evidence="6 12" id="KW-0418">Kinase</keyword>
<evidence type="ECO:0000256" key="9">
    <source>
        <dbReference type="SAM" id="Coils"/>
    </source>
</evidence>
<feature type="transmembrane region" description="Helical" evidence="10">
    <location>
        <begin position="85"/>
        <end position="103"/>
    </location>
</feature>
<keyword evidence="13" id="KW-1185">Reference proteome</keyword>
<evidence type="ECO:0000256" key="6">
    <source>
        <dbReference type="ARBA" id="ARBA00022777"/>
    </source>
</evidence>
<evidence type="ECO:0000256" key="4">
    <source>
        <dbReference type="ARBA" id="ARBA00022679"/>
    </source>
</evidence>
<organism evidence="12 13">
    <name type="scientific">Actinoplanes couchii</name>
    <dbReference type="NCBI Taxonomy" id="403638"/>
    <lineage>
        <taxon>Bacteria</taxon>
        <taxon>Bacillati</taxon>
        <taxon>Actinomycetota</taxon>
        <taxon>Actinomycetes</taxon>
        <taxon>Micromonosporales</taxon>
        <taxon>Micromonosporaceae</taxon>
        <taxon>Actinoplanes</taxon>
    </lineage>
</organism>
<protein>
    <recommendedName>
        <fullName evidence="2">histidine kinase</fullName>
        <ecNumber evidence="2">2.7.13.3</ecNumber>
    </recommendedName>
</protein>
<evidence type="ECO:0000259" key="11">
    <source>
        <dbReference type="Pfam" id="PF07730"/>
    </source>
</evidence>
<evidence type="ECO:0000256" key="1">
    <source>
        <dbReference type="ARBA" id="ARBA00000085"/>
    </source>
</evidence>
<evidence type="ECO:0000313" key="12">
    <source>
        <dbReference type="EMBL" id="GID60806.1"/>
    </source>
</evidence>
<evidence type="ECO:0000256" key="8">
    <source>
        <dbReference type="ARBA" id="ARBA00023012"/>
    </source>
</evidence>
<dbReference type="InterPro" id="IPR011712">
    <property type="entry name" value="Sig_transdc_His_kin_sub3_dim/P"/>
</dbReference>
<keyword evidence="9" id="KW-0175">Coiled coil</keyword>
<dbReference type="InterPro" id="IPR050482">
    <property type="entry name" value="Sensor_HK_TwoCompSys"/>
</dbReference>
<dbReference type="PANTHER" id="PTHR24421">
    <property type="entry name" value="NITRATE/NITRITE SENSOR PROTEIN NARX-RELATED"/>
    <property type="match status" value="1"/>
</dbReference>
<dbReference type="Gene3D" id="3.30.565.10">
    <property type="entry name" value="Histidine kinase-like ATPase, C-terminal domain"/>
    <property type="match status" value="1"/>
</dbReference>
<comment type="catalytic activity">
    <reaction evidence="1">
        <text>ATP + protein L-histidine = ADP + protein N-phospho-L-histidine.</text>
        <dbReference type="EC" id="2.7.13.3"/>
    </reaction>
</comment>
<keyword evidence="7" id="KW-0067">ATP-binding</keyword>
<dbReference type="Proteomes" id="UP000612282">
    <property type="component" value="Unassembled WGS sequence"/>
</dbReference>
<keyword evidence="10" id="KW-0472">Membrane</keyword>
<dbReference type="Pfam" id="PF07730">
    <property type="entry name" value="HisKA_3"/>
    <property type="match status" value="1"/>
</dbReference>
<keyword evidence="8" id="KW-0902">Two-component regulatory system</keyword>
<dbReference type="EC" id="2.7.13.3" evidence="2"/>
<evidence type="ECO:0000256" key="3">
    <source>
        <dbReference type="ARBA" id="ARBA00022553"/>
    </source>
</evidence>